<keyword evidence="2 3" id="KW-0413">Isomerase</keyword>
<accession>A0A6G6WFI6</accession>
<protein>
    <submittedName>
        <fullName evidence="3">AGE family epimerase/isomerase</fullName>
    </submittedName>
</protein>
<dbReference type="RefSeq" id="WP_165234852.1">
    <property type="nucleotide sequence ID" value="NZ_CP049257.1"/>
</dbReference>
<dbReference type="Proteomes" id="UP000502996">
    <property type="component" value="Chromosome"/>
</dbReference>
<dbReference type="InterPro" id="IPR008928">
    <property type="entry name" value="6-hairpin_glycosidase_sf"/>
</dbReference>
<dbReference type="EMBL" id="CP049257">
    <property type="protein sequence ID" value="QIG44088.1"/>
    <property type="molecule type" value="Genomic_DNA"/>
</dbReference>
<dbReference type="SUPFAM" id="SSF48208">
    <property type="entry name" value="Six-hairpin glycosidases"/>
    <property type="match status" value="1"/>
</dbReference>
<keyword evidence="4" id="KW-1185">Reference proteome</keyword>
<evidence type="ECO:0000256" key="1">
    <source>
        <dbReference type="ARBA" id="ARBA00008558"/>
    </source>
</evidence>
<name>A0A6G6WFI6_9ACTN</name>
<organism evidence="3 4">
    <name type="scientific">Nocardioides anomalus</name>
    <dbReference type="NCBI Taxonomy" id="2712223"/>
    <lineage>
        <taxon>Bacteria</taxon>
        <taxon>Bacillati</taxon>
        <taxon>Actinomycetota</taxon>
        <taxon>Actinomycetes</taxon>
        <taxon>Propionibacteriales</taxon>
        <taxon>Nocardioidaceae</taxon>
        <taxon>Nocardioides</taxon>
    </lineage>
</organism>
<proteinExistence type="inferred from homology"/>
<dbReference type="GO" id="GO:0016853">
    <property type="term" value="F:isomerase activity"/>
    <property type="evidence" value="ECO:0007669"/>
    <property type="project" value="UniProtKB-KW"/>
</dbReference>
<evidence type="ECO:0000313" key="4">
    <source>
        <dbReference type="Proteomes" id="UP000502996"/>
    </source>
</evidence>
<dbReference type="Gene3D" id="1.50.10.10">
    <property type="match status" value="1"/>
</dbReference>
<sequence length="390" mass="42831">MTDDLPDDDWLDAEARRLLAFARCARLASGGFGWLGADGRVDGDRPLELWINARMTYVFTLAHLWGEPDAAAYADHGLAALTETFRDREHGGWRSQAGGAGPERKAAYDHAFVLLASAAATVAGRPGARALLDEAIGVVEERFWDEDAGALLDTWDAAWREPEPYRGANANMHGVEAFLAVADATGDPVWRERAARITVRLVGEARERNGRMPEHHDARWRPLLDFNRERPGDPFRPYGATVGHGLEWSRLVLQLHAAGGGGDELLADARLLFDAAVRDGWAADGAPGFVYTVDWDGTPVVRERMHWVVAEAVLAAGAQGRDDLAARWWGYAREHLVDEVAGSWHHELDAQNRPASTVWSGKPDVYHAFQACLLPRLPLHPSAAAALARR</sequence>
<dbReference type="AlphaFoldDB" id="A0A6G6WFI6"/>
<dbReference type="Pfam" id="PF07221">
    <property type="entry name" value="GlcNAc_2-epim"/>
    <property type="match status" value="1"/>
</dbReference>
<evidence type="ECO:0000256" key="2">
    <source>
        <dbReference type="ARBA" id="ARBA00023235"/>
    </source>
</evidence>
<dbReference type="PANTHER" id="PTHR15108">
    <property type="entry name" value="N-ACYLGLUCOSAMINE-2-EPIMERASE"/>
    <property type="match status" value="1"/>
</dbReference>
<gene>
    <name evidence="3" type="ORF">G5V58_16070</name>
</gene>
<reference evidence="3 4" key="1">
    <citation type="submission" date="2020-02" db="EMBL/GenBank/DDBJ databases">
        <title>Full genome sequence of Nocardioides sp. R-3366.</title>
        <authorList>
            <person name="Im W.-T."/>
        </authorList>
    </citation>
    <scope>NUCLEOTIDE SEQUENCE [LARGE SCALE GENOMIC DNA]</scope>
    <source>
        <strain evidence="3 4">R-3366</strain>
    </source>
</reference>
<dbReference type="KEGG" id="nano:G5V58_16070"/>
<dbReference type="InterPro" id="IPR010819">
    <property type="entry name" value="AGE/CE"/>
</dbReference>
<dbReference type="InterPro" id="IPR012341">
    <property type="entry name" value="6hp_glycosidase-like_sf"/>
</dbReference>
<evidence type="ECO:0000313" key="3">
    <source>
        <dbReference type="EMBL" id="QIG44088.1"/>
    </source>
</evidence>
<comment type="similarity">
    <text evidence="1">Belongs to the N-acylglucosamine 2-epimerase family.</text>
</comment>
<dbReference type="GO" id="GO:0005975">
    <property type="term" value="P:carbohydrate metabolic process"/>
    <property type="evidence" value="ECO:0007669"/>
    <property type="project" value="InterPro"/>
</dbReference>